<gene>
    <name evidence="1" type="ORF">AB1Y20_000177</name>
</gene>
<dbReference type="Proteomes" id="UP001515480">
    <property type="component" value="Unassembled WGS sequence"/>
</dbReference>
<keyword evidence="2" id="KW-1185">Reference proteome</keyword>
<name>A0AB34K4L2_PRYPA</name>
<reference evidence="1 2" key="1">
    <citation type="journal article" date="2024" name="Science">
        <title>Giant polyketide synthase enzymes in the biosynthesis of giant marine polyether toxins.</title>
        <authorList>
            <person name="Fallon T.R."/>
            <person name="Shende V.V."/>
            <person name="Wierzbicki I.H."/>
            <person name="Pendleton A.L."/>
            <person name="Watervoot N.F."/>
            <person name="Auber R.P."/>
            <person name="Gonzalez D.J."/>
            <person name="Wisecaver J.H."/>
            <person name="Moore B.S."/>
        </authorList>
    </citation>
    <scope>NUCLEOTIDE SEQUENCE [LARGE SCALE GENOMIC DNA]</scope>
    <source>
        <strain evidence="1 2">12B1</strain>
    </source>
</reference>
<organism evidence="1 2">
    <name type="scientific">Prymnesium parvum</name>
    <name type="common">Toxic golden alga</name>
    <dbReference type="NCBI Taxonomy" id="97485"/>
    <lineage>
        <taxon>Eukaryota</taxon>
        <taxon>Haptista</taxon>
        <taxon>Haptophyta</taxon>
        <taxon>Prymnesiophyceae</taxon>
        <taxon>Prymnesiales</taxon>
        <taxon>Prymnesiaceae</taxon>
        <taxon>Prymnesium</taxon>
    </lineage>
</organism>
<protein>
    <recommendedName>
        <fullName evidence="3">SGNH domain-containing protein</fullName>
    </recommendedName>
</protein>
<evidence type="ECO:0008006" key="3">
    <source>
        <dbReference type="Google" id="ProtNLM"/>
    </source>
</evidence>
<evidence type="ECO:0000313" key="1">
    <source>
        <dbReference type="EMBL" id="KAL1529221.1"/>
    </source>
</evidence>
<proteinExistence type="predicted"/>
<sequence length="382" mass="43170">MRRQKRPDDFSRFSAQLFCSGAMEQRCVPGVNVSTSPGTCLWYKPSSRPVREADMNRSLGERHAEAIVKRWPTDRWDPAAAGVPGFRYFGPAASEACVRGKRVMIAGDSTTRDTFYEFALVAGRPMWSQRVYERRGSYWPEGQYEPHTPTSSGGADIRGACIGNYDKRKMCWRDESFAGGATRLGFQFLTRANSSWELDRVREGLSERAADVVFVQCPIYEYFKPDAYDYSLSKEARHRLANEKVMGPHHLQAMGSACLEYIDMVRSTSPKAQIFLLGITPLPAWTRTIGGDDVESKIFKSINTALGIRCRRRATDDRRPEKAIGSRPGGASDWTYALSTQRSVTPIDRYAIVGPRRRDMIHPFFNAQFAIVQMMLNHMCPS</sequence>
<dbReference type="EMBL" id="JBGBPQ010000001">
    <property type="protein sequence ID" value="KAL1529221.1"/>
    <property type="molecule type" value="Genomic_DNA"/>
</dbReference>
<evidence type="ECO:0000313" key="2">
    <source>
        <dbReference type="Proteomes" id="UP001515480"/>
    </source>
</evidence>
<accession>A0AB34K4L2</accession>
<dbReference type="AlphaFoldDB" id="A0AB34K4L2"/>
<comment type="caution">
    <text evidence="1">The sequence shown here is derived from an EMBL/GenBank/DDBJ whole genome shotgun (WGS) entry which is preliminary data.</text>
</comment>